<evidence type="ECO:0000313" key="1">
    <source>
        <dbReference type="EMBL" id="KAK3234457.1"/>
    </source>
</evidence>
<sequence length="890" mass="100072">MGGVSEMSGSEVAECGESARSHEDSLFLEYEDTSYPSNTFEDCLGDSEEELCYDATSMDTLRPLYPGSAGTLLQALLQLAQLVRSGTVPLAAVDRYCKFEHEHKLPAENCFPNSSHAFFHYFGANEASCEERRGEYHTCASGCTMVFDKLARAKWRTHVDTCKQGCRLCRCQTVLPSGKVCGTERFRSRRGGGDLLPAAWGLHFGLKVALDSLHDDQEFQQLYRDFDRREESWNPYLPPGLLHTPFARTLDEWCVGNLGVSIYDRTVDLYNLGVDWEDSYKREEWSTGCVLVSPRAISSWESCKSKWTRLVLLVGGPKQPKSMDGHLLLLAREVAQLAFIGHGAETTFDSRRSLLFAIDADVPALTKLISLIGHSGYNFCFRCMWVGNRLNGTTRHGGYSQPCAQTTDAERKASSKAKKKAPAQAITVREVNSAESGDDDDIPASGTGGWQYTSERPLIFAWDAIQYSNVSLRAEAVDATRVREDSHIKSLNVFLQSAPWFDIVRGCNFPVAHTLNHGVGDGILDVIFPKTSCRIEGAWIPTAKVRILDARLAAVVTVHDVSRPPKRVSEARGFWTYDDTAWMYSLYLKLVGLYSFLPSEWMTKVFYHLTVVFDHCWFLCHPGRIYRDSFDTACTSVRQLAILIDQHGLNTELTSNLHTLCCHLVHSEEFAGPVARRRELWVEIFLGILKQGTVNKVTQYPELKQEFNYHFAQAIRKLEAIARGEELEIPTSPFHELESGDNPLHQLRLSHPLADMKLVPRGSSGAITQKQDEIVCPVLSTFPTAKWYRVFLRGMIGTQEVVASMHTRLLIKKSCYVVCKDLETFAEVFAFCEVHCEDNSIHRIALVHHFPLIRTEFYGQVAILDSRRTAVRVLRLNSTLHGESCGTVDL</sequence>
<gene>
    <name evidence="1" type="ORF">CYMTET_55287</name>
</gene>
<keyword evidence="2" id="KW-1185">Reference proteome</keyword>
<protein>
    <submittedName>
        <fullName evidence="1">Uncharacterized protein</fullName>
    </submittedName>
</protein>
<proteinExistence type="predicted"/>
<name>A0AAE0ENR4_9CHLO</name>
<reference evidence="1 2" key="1">
    <citation type="journal article" date="2015" name="Genome Biol. Evol.">
        <title>Comparative Genomics of a Bacterivorous Green Alga Reveals Evolutionary Causalities and Consequences of Phago-Mixotrophic Mode of Nutrition.</title>
        <authorList>
            <person name="Burns J.A."/>
            <person name="Paasch A."/>
            <person name="Narechania A."/>
            <person name="Kim E."/>
        </authorList>
    </citation>
    <scope>NUCLEOTIDE SEQUENCE [LARGE SCALE GENOMIC DNA]</scope>
    <source>
        <strain evidence="1 2">PLY_AMNH</strain>
    </source>
</reference>
<dbReference type="EMBL" id="LGRX02035490">
    <property type="protein sequence ID" value="KAK3234457.1"/>
    <property type="molecule type" value="Genomic_DNA"/>
</dbReference>
<evidence type="ECO:0000313" key="2">
    <source>
        <dbReference type="Proteomes" id="UP001190700"/>
    </source>
</evidence>
<comment type="caution">
    <text evidence="1">The sequence shown here is derived from an EMBL/GenBank/DDBJ whole genome shotgun (WGS) entry which is preliminary data.</text>
</comment>
<accession>A0AAE0ENR4</accession>
<organism evidence="1 2">
    <name type="scientific">Cymbomonas tetramitiformis</name>
    <dbReference type="NCBI Taxonomy" id="36881"/>
    <lineage>
        <taxon>Eukaryota</taxon>
        <taxon>Viridiplantae</taxon>
        <taxon>Chlorophyta</taxon>
        <taxon>Pyramimonadophyceae</taxon>
        <taxon>Pyramimonadales</taxon>
        <taxon>Pyramimonadaceae</taxon>
        <taxon>Cymbomonas</taxon>
    </lineage>
</organism>
<dbReference type="Proteomes" id="UP001190700">
    <property type="component" value="Unassembled WGS sequence"/>
</dbReference>
<dbReference type="AlphaFoldDB" id="A0AAE0ENR4"/>